<dbReference type="PROSITE" id="PS50887">
    <property type="entry name" value="GGDEF"/>
    <property type="match status" value="1"/>
</dbReference>
<dbReference type="InterPro" id="IPR035965">
    <property type="entry name" value="PAS-like_dom_sf"/>
</dbReference>
<dbReference type="AlphaFoldDB" id="A0A4R7HVS4"/>
<reference evidence="5 6" key="1">
    <citation type="submission" date="2019-03" db="EMBL/GenBank/DDBJ databases">
        <title>Sequencing the genomes of 1000 actinobacteria strains.</title>
        <authorList>
            <person name="Klenk H.-P."/>
        </authorList>
    </citation>
    <scope>NUCLEOTIDE SEQUENCE [LARGE SCALE GENOMIC DNA]</scope>
    <source>
        <strain evidence="5 6">DSM 18936</strain>
    </source>
</reference>
<dbReference type="Pfam" id="PF08447">
    <property type="entry name" value="PAS_3"/>
    <property type="match status" value="1"/>
</dbReference>
<dbReference type="InterPro" id="IPR001633">
    <property type="entry name" value="EAL_dom"/>
</dbReference>
<protein>
    <submittedName>
        <fullName evidence="5">PAS domain S-box-containing protein/diguanylate cyclase (GGDEF)-like protein</fullName>
    </submittedName>
</protein>
<dbReference type="InterPro" id="IPR000160">
    <property type="entry name" value="GGDEF_dom"/>
</dbReference>
<dbReference type="RefSeq" id="WP_133867593.1">
    <property type="nucleotide sequence ID" value="NZ_SOAU01000001.1"/>
</dbReference>
<dbReference type="PROSITE" id="PS50112">
    <property type="entry name" value="PAS"/>
    <property type="match status" value="3"/>
</dbReference>
<feature type="domain" description="EAL" evidence="3">
    <location>
        <begin position="799"/>
        <end position="1053"/>
    </location>
</feature>
<dbReference type="Gene3D" id="3.30.450.20">
    <property type="entry name" value="PAS domain"/>
    <property type="match status" value="5"/>
</dbReference>
<dbReference type="Gene3D" id="3.30.70.270">
    <property type="match status" value="1"/>
</dbReference>
<dbReference type="GO" id="GO:0006355">
    <property type="term" value="P:regulation of DNA-templated transcription"/>
    <property type="evidence" value="ECO:0007669"/>
    <property type="project" value="InterPro"/>
</dbReference>
<dbReference type="InterPro" id="IPR001610">
    <property type="entry name" value="PAC"/>
</dbReference>
<dbReference type="Pfam" id="PF13426">
    <property type="entry name" value="PAS_9"/>
    <property type="match status" value="1"/>
</dbReference>
<evidence type="ECO:0000259" key="3">
    <source>
        <dbReference type="PROSITE" id="PS50883"/>
    </source>
</evidence>
<dbReference type="InterPro" id="IPR013656">
    <property type="entry name" value="PAS_4"/>
</dbReference>
<dbReference type="SMART" id="SM00267">
    <property type="entry name" value="GGDEF"/>
    <property type="match status" value="1"/>
</dbReference>
<feature type="domain" description="PAS" evidence="1">
    <location>
        <begin position="391"/>
        <end position="462"/>
    </location>
</feature>
<feature type="domain" description="PAS" evidence="1">
    <location>
        <begin position="506"/>
        <end position="556"/>
    </location>
</feature>
<keyword evidence="6" id="KW-1185">Reference proteome</keyword>
<feature type="domain" description="PAC" evidence="2">
    <location>
        <begin position="217"/>
        <end position="273"/>
    </location>
</feature>
<dbReference type="SMART" id="SM00091">
    <property type="entry name" value="PAS"/>
    <property type="match status" value="5"/>
</dbReference>
<gene>
    <name evidence="5" type="ORF">BDK89_0668</name>
</gene>
<dbReference type="NCBIfam" id="TIGR00254">
    <property type="entry name" value="GGDEF"/>
    <property type="match status" value="1"/>
</dbReference>
<dbReference type="SMART" id="SM00052">
    <property type="entry name" value="EAL"/>
    <property type="match status" value="1"/>
</dbReference>
<dbReference type="InterPro" id="IPR000014">
    <property type="entry name" value="PAS"/>
</dbReference>
<dbReference type="InterPro" id="IPR029787">
    <property type="entry name" value="Nucleotide_cyclase"/>
</dbReference>
<feature type="domain" description="PAC" evidence="2">
    <location>
        <begin position="578"/>
        <end position="627"/>
    </location>
</feature>
<dbReference type="Proteomes" id="UP000294558">
    <property type="component" value="Unassembled WGS sequence"/>
</dbReference>
<dbReference type="Pfam" id="PF00563">
    <property type="entry name" value="EAL"/>
    <property type="match status" value="1"/>
</dbReference>
<feature type="domain" description="GGDEF" evidence="4">
    <location>
        <begin position="657"/>
        <end position="790"/>
    </location>
</feature>
<dbReference type="SMART" id="SM00086">
    <property type="entry name" value="PAC"/>
    <property type="match status" value="4"/>
</dbReference>
<dbReference type="InterPro" id="IPR013655">
    <property type="entry name" value="PAS_fold_3"/>
</dbReference>
<proteinExistence type="predicted"/>
<dbReference type="PANTHER" id="PTHR44757:SF2">
    <property type="entry name" value="BIOFILM ARCHITECTURE MAINTENANCE PROTEIN MBAA"/>
    <property type="match status" value="1"/>
</dbReference>
<dbReference type="InterPro" id="IPR000700">
    <property type="entry name" value="PAS-assoc_C"/>
</dbReference>
<evidence type="ECO:0000313" key="6">
    <source>
        <dbReference type="Proteomes" id="UP000294558"/>
    </source>
</evidence>
<evidence type="ECO:0000313" key="5">
    <source>
        <dbReference type="EMBL" id="TDT15107.1"/>
    </source>
</evidence>
<comment type="caution">
    <text evidence="5">The sequence shown here is derived from an EMBL/GenBank/DDBJ whole genome shotgun (WGS) entry which is preliminary data.</text>
</comment>
<dbReference type="PROSITE" id="PS50113">
    <property type="entry name" value="PAC"/>
    <property type="match status" value="3"/>
</dbReference>
<feature type="domain" description="PAC" evidence="2">
    <location>
        <begin position="93"/>
        <end position="146"/>
    </location>
</feature>
<dbReference type="SUPFAM" id="SSF55785">
    <property type="entry name" value="PYP-like sensor domain (PAS domain)"/>
    <property type="match status" value="5"/>
</dbReference>
<evidence type="ECO:0000259" key="4">
    <source>
        <dbReference type="PROSITE" id="PS50887"/>
    </source>
</evidence>
<evidence type="ECO:0000259" key="2">
    <source>
        <dbReference type="PROSITE" id="PS50113"/>
    </source>
</evidence>
<dbReference type="PANTHER" id="PTHR44757">
    <property type="entry name" value="DIGUANYLATE CYCLASE DGCP"/>
    <property type="match status" value="1"/>
</dbReference>
<dbReference type="OrthoDB" id="23692at2"/>
<dbReference type="NCBIfam" id="TIGR00229">
    <property type="entry name" value="sensory_box"/>
    <property type="match status" value="4"/>
</dbReference>
<dbReference type="Pfam" id="PF08448">
    <property type="entry name" value="PAS_4"/>
    <property type="match status" value="1"/>
</dbReference>
<dbReference type="SUPFAM" id="SSF55073">
    <property type="entry name" value="Nucleotide cyclase"/>
    <property type="match status" value="1"/>
</dbReference>
<sequence length="1180" mass="130351">MATADGSHSGPNDHTDPLTESWMTRAILDQLPVALWVKDLAGRYLGCNQRFASAFGKPESEIVGMHDAEYHDESTAAAYDRQDRLAFSSGMPVTFEEDVTDTTTGRQMRWETTKMLVRDADGEPFAILGVGFDITDRDAVQNQLIAQTERFEAAERLASFGSFDEDVRTGVSEWTPGMYRIFGVDPELGRSGIEEALEKIHPDDRATVSNVVNTSYRTGEPFTIEHRILVDGDVRHVEARSEYDRDEHGQVIRAFGTTHDITDRVRSEQRAESFARLMDRASDAICIVDAGSGDVIDVNDKAVAHFGTPRTEMLQLKAWDIVEELTPSWWQDQVGSGRVPSILECTLLRSDGSAVPAEVTMELIDGVRPVVIAAARDITDRVERERAAREAADQYHGLIDGTIDGFALLDLTATIVDVNDRYCELTGWSRDELIGRRIDELDANSDPADVARRAARIAVKGGEVFETEQWHADGTTWPSEVSITYSPASGGRFFVFVRDLTDTRLAAQRWSTLLAGSVDGIVRVDRAGIIVEANDAYAALVGLSPDDVIGRSVADLDADTEHDELGPILDLIAATGSHRRDSRLRRSDGVMIPVELAITYSPAEGGQFFAFARDVTERREAERRIERLAYTDALTDLPNRTRFSQLLREAQTRADGGVVAVCYLDLDGFKQVNDRFGHEAGDVLLVQLGERLRRWQRRSDVVARIGGDEFVVLLTGASSPAEVELEAQRLVDVAAEPFVVEGHRFHLGATVGVTIYPDDDGDEDALLRHADQAMYRAKEAGKNTFVVYDPVAKTDVTRQRAAIAELESAVRDDELVLHYQPKIELETGRVVGVEALVRWQHTERGLLAPGVFLPLAEGSPLEFELGEWVVRTALRQLAAWRANGLDLTVAVNISPRHIARPEFADFLTTELGRHPDGLAASLELEILEASAEGRLDTVAALMRRIERLGVRFSLDDFGTGYSSLTYFNQLPISTLKIDQGFVRDLFASPNSLDIVEGVIDLAKAIRRPVVAEGVETFEVGLMLRRLGCQYAQGFGIARPMPADEIAPWVTAFASAPDWHDLSRNDLVLSPFGDLDVVKTMHERWSSSILAAVAARDRTAPAPPEAFQQWLAAPGARRYSGFGSFTDLRAHHQHLQARAEQLLEAERPQPDAESIVAFTSTAALVSETIARLAREARHQLD</sequence>
<dbReference type="InterPro" id="IPR035919">
    <property type="entry name" value="EAL_sf"/>
</dbReference>
<dbReference type="InterPro" id="IPR013767">
    <property type="entry name" value="PAS_fold"/>
</dbReference>
<dbReference type="InterPro" id="IPR043128">
    <property type="entry name" value="Rev_trsase/Diguanyl_cyclase"/>
</dbReference>
<dbReference type="CDD" id="cd00130">
    <property type="entry name" value="PAS"/>
    <property type="match status" value="5"/>
</dbReference>
<dbReference type="InterPro" id="IPR052155">
    <property type="entry name" value="Biofilm_reg_signaling"/>
</dbReference>
<accession>A0A4R7HVS4</accession>
<dbReference type="CDD" id="cd01949">
    <property type="entry name" value="GGDEF"/>
    <property type="match status" value="1"/>
</dbReference>
<dbReference type="Gene3D" id="2.10.70.100">
    <property type="match status" value="1"/>
</dbReference>
<evidence type="ECO:0000259" key="1">
    <source>
        <dbReference type="PROSITE" id="PS50112"/>
    </source>
</evidence>
<dbReference type="EMBL" id="SOAU01000001">
    <property type="protein sequence ID" value="TDT15107.1"/>
    <property type="molecule type" value="Genomic_DNA"/>
</dbReference>
<dbReference type="Pfam" id="PF00989">
    <property type="entry name" value="PAS"/>
    <property type="match status" value="2"/>
</dbReference>
<feature type="domain" description="PAS" evidence="1">
    <location>
        <begin position="20"/>
        <end position="64"/>
    </location>
</feature>
<organism evidence="5 6">
    <name type="scientific">Ilumatobacter fluminis</name>
    <dbReference type="NCBI Taxonomy" id="467091"/>
    <lineage>
        <taxon>Bacteria</taxon>
        <taxon>Bacillati</taxon>
        <taxon>Actinomycetota</taxon>
        <taxon>Acidimicrobiia</taxon>
        <taxon>Acidimicrobiales</taxon>
        <taxon>Ilumatobacteraceae</taxon>
        <taxon>Ilumatobacter</taxon>
    </lineage>
</organism>
<dbReference type="Gene3D" id="3.20.20.450">
    <property type="entry name" value="EAL domain"/>
    <property type="match status" value="1"/>
</dbReference>
<name>A0A4R7HVS4_9ACTN</name>
<dbReference type="CDD" id="cd01948">
    <property type="entry name" value="EAL"/>
    <property type="match status" value="1"/>
</dbReference>
<dbReference type="PROSITE" id="PS50883">
    <property type="entry name" value="EAL"/>
    <property type="match status" value="1"/>
</dbReference>
<dbReference type="Pfam" id="PF00990">
    <property type="entry name" value="GGDEF"/>
    <property type="match status" value="1"/>
</dbReference>
<dbReference type="SUPFAM" id="SSF141868">
    <property type="entry name" value="EAL domain-like"/>
    <property type="match status" value="1"/>
</dbReference>